<dbReference type="AlphaFoldDB" id="A0A833HP47"/>
<sequence>MDWDRLKDSVFETINEYLIIEEQNKELIQILIEIDMMDEEEAEALVEAISRLKRSLDNYKDQLLKQLNSKDRICHGYKLLNVLMDFYDIDERIFEILENKLQFPMDDKQKKLLQYFTCDVGIRILFNTKARYQLNSYIFNTLSKGQGC</sequence>
<keyword evidence="3" id="KW-1185">Reference proteome</keyword>
<evidence type="ECO:0000313" key="3">
    <source>
        <dbReference type="Proteomes" id="UP000465601"/>
    </source>
</evidence>
<keyword evidence="1" id="KW-0175">Coiled coil</keyword>
<comment type="caution">
    <text evidence="2">The sequence shown here is derived from an EMBL/GenBank/DDBJ whole genome shotgun (WGS) entry which is preliminary data.</text>
</comment>
<gene>
    <name evidence="2" type="ORF">F8153_07610</name>
</gene>
<proteinExistence type="predicted"/>
<name>A0A833HP47_9FIRM</name>
<dbReference type="RefSeq" id="WP_151865762.1">
    <property type="nucleotide sequence ID" value="NZ_WBZB01000022.1"/>
</dbReference>
<organism evidence="2 3">
    <name type="scientific">Alkaliphilus serpentinus</name>
    <dbReference type="NCBI Taxonomy" id="1482731"/>
    <lineage>
        <taxon>Bacteria</taxon>
        <taxon>Bacillati</taxon>
        <taxon>Bacillota</taxon>
        <taxon>Clostridia</taxon>
        <taxon>Peptostreptococcales</taxon>
        <taxon>Natronincolaceae</taxon>
        <taxon>Alkaliphilus</taxon>
    </lineage>
</organism>
<protein>
    <submittedName>
        <fullName evidence="2">Uncharacterized protein</fullName>
    </submittedName>
</protein>
<accession>A0A833HP47</accession>
<dbReference type="Proteomes" id="UP000465601">
    <property type="component" value="Unassembled WGS sequence"/>
</dbReference>
<dbReference type="EMBL" id="WBZB01000022">
    <property type="protein sequence ID" value="KAB3530275.1"/>
    <property type="molecule type" value="Genomic_DNA"/>
</dbReference>
<evidence type="ECO:0000256" key="1">
    <source>
        <dbReference type="SAM" id="Coils"/>
    </source>
</evidence>
<feature type="coiled-coil region" evidence="1">
    <location>
        <begin position="20"/>
        <end position="69"/>
    </location>
</feature>
<evidence type="ECO:0000313" key="2">
    <source>
        <dbReference type="EMBL" id="KAB3530275.1"/>
    </source>
</evidence>
<reference evidence="2 3" key="1">
    <citation type="submission" date="2019-10" db="EMBL/GenBank/DDBJ databases">
        <title>Alkaliphilus serpentinus sp. nov. and Alkaliphilus pronyensis sp. nov., two novel anaerobic alkaliphilic species isolated from the serpentinized-hosted hydrothermal field of the Prony Bay (New Caledonia).</title>
        <authorList>
            <person name="Postec A."/>
        </authorList>
    </citation>
    <scope>NUCLEOTIDE SEQUENCE [LARGE SCALE GENOMIC DNA]</scope>
    <source>
        <strain evidence="2 3">LacT</strain>
    </source>
</reference>